<feature type="compositionally biased region" description="Basic and acidic residues" evidence="3">
    <location>
        <begin position="55"/>
        <end position="79"/>
    </location>
</feature>
<evidence type="ECO:0000313" key="5">
    <source>
        <dbReference type="EMBL" id="GMF37438.1"/>
    </source>
</evidence>
<comment type="caution">
    <text evidence="5">The sequence shown here is derived from an EMBL/GenBank/DDBJ whole genome shotgun (WGS) entry which is preliminary data.</text>
</comment>
<evidence type="ECO:0000256" key="2">
    <source>
        <dbReference type="ARBA" id="ARBA00023242"/>
    </source>
</evidence>
<feature type="region of interest" description="Disordered" evidence="3">
    <location>
        <begin position="197"/>
        <end position="217"/>
    </location>
</feature>
<reference evidence="5" key="1">
    <citation type="submission" date="2023-04" db="EMBL/GenBank/DDBJ databases">
        <title>Phytophthora fragariaefolia NBRC 109709.</title>
        <authorList>
            <person name="Ichikawa N."/>
            <person name="Sato H."/>
            <person name="Tonouchi N."/>
        </authorList>
    </citation>
    <scope>NUCLEOTIDE SEQUENCE</scope>
    <source>
        <strain evidence="5">NBRC 109709</strain>
    </source>
</reference>
<evidence type="ECO:0000256" key="3">
    <source>
        <dbReference type="SAM" id="MobiDB-lite"/>
    </source>
</evidence>
<dbReference type="InterPro" id="IPR023780">
    <property type="entry name" value="Chromo_domain"/>
</dbReference>
<dbReference type="InterPro" id="IPR051219">
    <property type="entry name" value="Heterochromatin_chromo-domain"/>
</dbReference>
<keyword evidence="6" id="KW-1185">Reference proteome</keyword>
<dbReference type="PROSITE" id="PS50013">
    <property type="entry name" value="CHROMO_2"/>
    <property type="match status" value="1"/>
</dbReference>
<dbReference type="Gene3D" id="2.40.50.40">
    <property type="match status" value="1"/>
</dbReference>
<dbReference type="Proteomes" id="UP001165121">
    <property type="component" value="Unassembled WGS sequence"/>
</dbReference>
<feature type="domain" description="Chromo" evidence="4">
    <location>
        <begin position="146"/>
        <end position="206"/>
    </location>
</feature>
<evidence type="ECO:0000259" key="4">
    <source>
        <dbReference type="PROSITE" id="PS50013"/>
    </source>
</evidence>
<feature type="compositionally biased region" description="Basic residues" evidence="3">
    <location>
        <begin position="207"/>
        <end position="217"/>
    </location>
</feature>
<evidence type="ECO:0000256" key="1">
    <source>
        <dbReference type="ARBA" id="ARBA00004123"/>
    </source>
</evidence>
<protein>
    <submittedName>
        <fullName evidence="5">Unnamed protein product</fullName>
    </submittedName>
</protein>
<dbReference type="OrthoDB" id="122625at2759"/>
<dbReference type="SMART" id="SM00298">
    <property type="entry name" value="CHROMO"/>
    <property type="match status" value="1"/>
</dbReference>
<dbReference type="SUPFAM" id="SSF54160">
    <property type="entry name" value="Chromo domain-like"/>
    <property type="match status" value="1"/>
</dbReference>
<dbReference type="CDD" id="cd00024">
    <property type="entry name" value="CD_CSD"/>
    <property type="match status" value="1"/>
</dbReference>
<dbReference type="InterPro" id="IPR000953">
    <property type="entry name" value="Chromo/chromo_shadow_dom"/>
</dbReference>
<dbReference type="PANTHER" id="PTHR22812">
    <property type="entry name" value="CHROMOBOX PROTEIN"/>
    <property type="match status" value="1"/>
</dbReference>
<gene>
    <name evidence="5" type="ORF">Pfra01_001049400</name>
</gene>
<dbReference type="AlphaFoldDB" id="A0A9W6XFJ0"/>
<organism evidence="5 6">
    <name type="scientific">Phytophthora fragariaefolia</name>
    <dbReference type="NCBI Taxonomy" id="1490495"/>
    <lineage>
        <taxon>Eukaryota</taxon>
        <taxon>Sar</taxon>
        <taxon>Stramenopiles</taxon>
        <taxon>Oomycota</taxon>
        <taxon>Peronosporomycetes</taxon>
        <taxon>Peronosporales</taxon>
        <taxon>Peronosporaceae</taxon>
        <taxon>Phytophthora</taxon>
    </lineage>
</organism>
<name>A0A9W6XFJ0_9STRA</name>
<feature type="region of interest" description="Disordered" evidence="3">
    <location>
        <begin position="23"/>
        <end position="133"/>
    </location>
</feature>
<dbReference type="GO" id="GO:0005634">
    <property type="term" value="C:nucleus"/>
    <property type="evidence" value="ECO:0007669"/>
    <property type="project" value="UniProtKB-SubCell"/>
</dbReference>
<evidence type="ECO:0000313" key="6">
    <source>
        <dbReference type="Proteomes" id="UP001165121"/>
    </source>
</evidence>
<dbReference type="Pfam" id="PF00385">
    <property type="entry name" value="Chromo"/>
    <property type="match status" value="1"/>
</dbReference>
<keyword evidence="2" id="KW-0539">Nucleus</keyword>
<dbReference type="InterPro" id="IPR016197">
    <property type="entry name" value="Chromo-like_dom_sf"/>
</dbReference>
<feature type="compositionally biased region" description="Polar residues" evidence="3">
    <location>
        <begin position="39"/>
        <end position="53"/>
    </location>
</feature>
<accession>A0A9W6XFJ0</accession>
<sequence length="217" mass="24111">MRTHPVFYVGLLKPNLDPARVSFEDLGSGASPTPLEAEPSSQRAVPRGQSQDSDWAEHLTGRPPGHQDHECDPTVREELGPSPAAGAANQYHRSSDRRAGQRLGQATAVDSGSARAPPPRPTSGEGSAAARWPPPALLDEQGNHHYHVERILARRRCRGQNQYLVKWRGYPHSENSWEFEVPLRQDCPDVVDAFDQLEQQRPEGSRPPRRSSRASRQ</sequence>
<comment type="subcellular location">
    <subcellularLocation>
        <location evidence="1">Nucleus</location>
    </subcellularLocation>
</comment>
<proteinExistence type="predicted"/>
<dbReference type="EMBL" id="BSXT01001010">
    <property type="protein sequence ID" value="GMF37438.1"/>
    <property type="molecule type" value="Genomic_DNA"/>
</dbReference>